<keyword evidence="5 6" id="KW-0472">Membrane</keyword>
<keyword evidence="2 6" id="KW-0812">Transmembrane</keyword>
<dbReference type="Pfam" id="PF02453">
    <property type="entry name" value="Reticulon"/>
    <property type="match status" value="1"/>
</dbReference>
<evidence type="ECO:0000256" key="5">
    <source>
        <dbReference type="ARBA" id="ARBA00023136"/>
    </source>
</evidence>
<dbReference type="GO" id="GO:0005789">
    <property type="term" value="C:endoplasmic reticulum membrane"/>
    <property type="evidence" value="ECO:0007669"/>
    <property type="project" value="UniProtKB-SubCell"/>
</dbReference>
<dbReference type="AlphaFoldDB" id="A0A1E5R3R6"/>
<proteinExistence type="predicted"/>
<evidence type="ECO:0000256" key="1">
    <source>
        <dbReference type="ARBA" id="ARBA00004477"/>
    </source>
</evidence>
<evidence type="ECO:0000256" key="6">
    <source>
        <dbReference type="RuleBase" id="RU363132"/>
    </source>
</evidence>
<dbReference type="PROSITE" id="PS50845">
    <property type="entry name" value="RETICULON"/>
    <property type="match status" value="1"/>
</dbReference>
<keyword evidence="9" id="KW-1185">Reference proteome</keyword>
<dbReference type="InterPro" id="IPR003388">
    <property type="entry name" value="Reticulon"/>
</dbReference>
<comment type="subcellular location">
    <subcellularLocation>
        <location evidence="1 6">Endoplasmic reticulum membrane</location>
        <topology evidence="1 6">Multi-pass membrane protein</topology>
    </subcellularLocation>
</comment>
<evidence type="ECO:0000256" key="4">
    <source>
        <dbReference type="ARBA" id="ARBA00022989"/>
    </source>
</evidence>
<accession>A0A1E5R3R6</accession>
<name>A0A1E5R3R6_9ASCO</name>
<gene>
    <name evidence="8" type="ORF">AWRI3578_g3864</name>
</gene>
<organism evidence="8 9">
    <name type="scientific">Hanseniaspora opuntiae</name>
    <dbReference type="NCBI Taxonomy" id="211096"/>
    <lineage>
        <taxon>Eukaryota</taxon>
        <taxon>Fungi</taxon>
        <taxon>Dikarya</taxon>
        <taxon>Ascomycota</taxon>
        <taxon>Saccharomycotina</taxon>
        <taxon>Saccharomycetes</taxon>
        <taxon>Saccharomycodales</taxon>
        <taxon>Saccharomycodaceae</taxon>
        <taxon>Hanseniaspora</taxon>
    </lineage>
</organism>
<dbReference type="EMBL" id="LPNL01000009">
    <property type="protein sequence ID" value="OEJ81547.1"/>
    <property type="molecule type" value="Genomic_DNA"/>
</dbReference>
<feature type="transmembrane region" description="Helical" evidence="6">
    <location>
        <begin position="20"/>
        <end position="36"/>
    </location>
</feature>
<evidence type="ECO:0000259" key="7">
    <source>
        <dbReference type="PROSITE" id="PS50845"/>
    </source>
</evidence>
<keyword evidence="4 6" id="KW-1133">Transmembrane helix</keyword>
<evidence type="ECO:0000256" key="2">
    <source>
        <dbReference type="ARBA" id="ARBA00022692"/>
    </source>
</evidence>
<feature type="transmembrane region" description="Helical" evidence="6">
    <location>
        <begin position="48"/>
        <end position="66"/>
    </location>
</feature>
<keyword evidence="3 6" id="KW-0256">Endoplasmic reticulum</keyword>
<feature type="transmembrane region" description="Helical" evidence="6">
    <location>
        <begin position="123"/>
        <end position="150"/>
    </location>
</feature>
<evidence type="ECO:0000313" key="8">
    <source>
        <dbReference type="EMBL" id="OEJ81547.1"/>
    </source>
</evidence>
<dbReference type="Proteomes" id="UP000095605">
    <property type="component" value="Unassembled WGS sequence"/>
</dbReference>
<comment type="caution">
    <text evidence="8">The sequence shown here is derived from an EMBL/GenBank/DDBJ whole genome shotgun (WGS) entry which is preliminary data.</text>
</comment>
<protein>
    <recommendedName>
        <fullName evidence="6">Reticulon-like protein</fullName>
    </recommendedName>
</protein>
<feature type="domain" description="Reticulon" evidence="7">
    <location>
        <begin position="10"/>
        <end position="214"/>
    </location>
</feature>
<evidence type="ECO:0000313" key="9">
    <source>
        <dbReference type="Proteomes" id="UP000095605"/>
    </source>
</evidence>
<reference evidence="9" key="1">
    <citation type="journal article" date="2016" name="Genome Announc.">
        <title>Genome sequences of three species of Hanseniaspora isolated from spontaneous wine fermentations.</title>
        <authorList>
            <person name="Sternes P.R."/>
            <person name="Lee D."/>
            <person name="Kutyna D.R."/>
            <person name="Borneman A.R."/>
        </authorList>
    </citation>
    <scope>NUCLEOTIDE SEQUENCE [LARGE SCALE GENOMIC DNA]</scope>
    <source>
        <strain evidence="9">AWRI3578</strain>
    </source>
</reference>
<evidence type="ECO:0000256" key="3">
    <source>
        <dbReference type="ARBA" id="ARBA00022824"/>
    </source>
</evidence>
<sequence>MTTSSCNNKNCDILLWKNPVQSGKFLGAALLVIIIIKNLKFTHILSLIYKAAFTFALVNIISAKVVKYQAITKYVQPSKCPNIVGFAKPRIDNFLVNLPAYQLKFRTFLFAENPFHTIKVASALFIIVKLLNALSFTTILLIGVLAAFSLPLAYTKNQKVVDAHAAKYYKLAVDKLEASPLKPYLEKLNKTTPAKKSEEELVVVSESAAKTTAEDINAKIDTATSTAFEK</sequence>
<dbReference type="OrthoDB" id="3971976at2759"/>